<keyword evidence="2" id="KW-1185">Reference proteome</keyword>
<organism evidence="1 2">
    <name type="scientific">Dyella ginsengisoli</name>
    <dbReference type="NCBI Taxonomy" id="363848"/>
    <lineage>
        <taxon>Bacteria</taxon>
        <taxon>Pseudomonadati</taxon>
        <taxon>Pseudomonadota</taxon>
        <taxon>Gammaproteobacteria</taxon>
        <taxon>Lysobacterales</taxon>
        <taxon>Rhodanobacteraceae</taxon>
        <taxon>Dyella</taxon>
    </lineage>
</organism>
<evidence type="ECO:0000313" key="1">
    <source>
        <dbReference type="EMBL" id="MFK2904970.1"/>
    </source>
</evidence>
<dbReference type="EMBL" id="JADIKM010000003">
    <property type="protein sequence ID" value="MFK2904970.1"/>
    <property type="molecule type" value="Genomic_DNA"/>
</dbReference>
<accession>A0ABW8JZ70</accession>
<comment type="caution">
    <text evidence="1">The sequence shown here is derived from an EMBL/GenBank/DDBJ whole genome shotgun (WGS) entry which is preliminary data.</text>
</comment>
<sequence>MESRSWYEAARELAKIIEEERRQAEQQDMLAQGNRHERRAQKALERRAAFRKQCRVGA</sequence>
<evidence type="ECO:0000313" key="2">
    <source>
        <dbReference type="Proteomes" id="UP001620460"/>
    </source>
</evidence>
<dbReference type="RefSeq" id="WP_404633969.1">
    <property type="nucleotide sequence ID" value="NZ_JADIKM010000003.1"/>
</dbReference>
<proteinExistence type="predicted"/>
<protein>
    <submittedName>
        <fullName evidence="1">Uncharacterized protein</fullName>
    </submittedName>
</protein>
<reference evidence="1 2" key="1">
    <citation type="submission" date="2020-10" db="EMBL/GenBank/DDBJ databases">
        <title>Phylogeny of dyella-like bacteria.</title>
        <authorList>
            <person name="Fu J."/>
        </authorList>
    </citation>
    <scope>NUCLEOTIDE SEQUENCE [LARGE SCALE GENOMIC DNA]</scope>
    <source>
        <strain evidence="1 2">Gsoil3046</strain>
    </source>
</reference>
<dbReference type="Proteomes" id="UP001620460">
    <property type="component" value="Unassembled WGS sequence"/>
</dbReference>
<name>A0ABW8JZ70_9GAMM</name>
<gene>
    <name evidence="1" type="ORF">ISP17_13495</name>
</gene>